<protein>
    <recommendedName>
        <fullName evidence="4">Glycosyltransferase RgtA/B/C/D-like domain-containing protein</fullName>
    </recommendedName>
</protein>
<feature type="transmembrane region" description="Helical" evidence="1">
    <location>
        <begin position="385"/>
        <end position="402"/>
    </location>
</feature>
<keyword evidence="1" id="KW-0472">Membrane</keyword>
<dbReference type="AlphaFoldDB" id="A0A518K0G0"/>
<keyword evidence="1" id="KW-0812">Transmembrane</keyword>
<feature type="transmembrane region" description="Helical" evidence="1">
    <location>
        <begin position="483"/>
        <end position="503"/>
    </location>
</feature>
<gene>
    <name evidence="2" type="ORF">Poly24_50130</name>
</gene>
<reference evidence="2 3" key="1">
    <citation type="submission" date="2019-02" db="EMBL/GenBank/DDBJ databases">
        <title>Deep-cultivation of Planctomycetes and their phenomic and genomic characterization uncovers novel biology.</title>
        <authorList>
            <person name="Wiegand S."/>
            <person name="Jogler M."/>
            <person name="Boedeker C."/>
            <person name="Pinto D."/>
            <person name="Vollmers J."/>
            <person name="Rivas-Marin E."/>
            <person name="Kohn T."/>
            <person name="Peeters S.H."/>
            <person name="Heuer A."/>
            <person name="Rast P."/>
            <person name="Oberbeckmann S."/>
            <person name="Bunk B."/>
            <person name="Jeske O."/>
            <person name="Meyerdierks A."/>
            <person name="Storesund J.E."/>
            <person name="Kallscheuer N."/>
            <person name="Luecker S."/>
            <person name="Lage O.M."/>
            <person name="Pohl T."/>
            <person name="Merkel B.J."/>
            <person name="Hornburger P."/>
            <person name="Mueller R.-W."/>
            <person name="Bruemmer F."/>
            <person name="Labrenz M."/>
            <person name="Spormann A.M."/>
            <person name="Op den Camp H."/>
            <person name="Overmann J."/>
            <person name="Amann R."/>
            <person name="Jetten M.S.M."/>
            <person name="Mascher T."/>
            <person name="Medema M.H."/>
            <person name="Devos D.P."/>
            <person name="Kaster A.-K."/>
            <person name="Ovreas L."/>
            <person name="Rohde M."/>
            <person name="Galperin M.Y."/>
            <person name="Jogler C."/>
        </authorList>
    </citation>
    <scope>NUCLEOTIDE SEQUENCE [LARGE SCALE GENOMIC DNA]</scope>
    <source>
        <strain evidence="2 3">Poly24</strain>
    </source>
</reference>
<evidence type="ECO:0008006" key="4">
    <source>
        <dbReference type="Google" id="ProtNLM"/>
    </source>
</evidence>
<feature type="transmembrane region" description="Helical" evidence="1">
    <location>
        <begin position="535"/>
        <end position="555"/>
    </location>
</feature>
<feature type="transmembrane region" description="Helical" evidence="1">
    <location>
        <begin position="133"/>
        <end position="157"/>
    </location>
</feature>
<dbReference type="EMBL" id="CP036348">
    <property type="protein sequence ID" value="QDV71278.1"/>
    <property type="molecule type" value="Genomic_DNA"/>
</dbReference>
<organism evidence="2 3">
    <name type="scientific">Rosistilla carotiformis</name>
    <dbReference type="NCBI Taxonomy" id="2528017"/>
    <lineage>
        <taxon>Bacteria</taxon>
        <taxon>Pseudomonadati</taxon>
        <taxon>Planctomycetota</taxon>
        <taxon>Planctomycetia</taxon>
        <taxon>Pirellulales</taxon>
        <taxon>Pirellulaceae</taxon>
        <taxon>Rosistilla</taxon>
    </lineage>
</organism>
<dbReference type="RefSeq" id="WP_145101686.1">
    <property type="nucleotide sequence ID" value="NZ_CP036348.1"/>
</dbReference>
<feature type="transmembrane region" description="Helical" evidence="1">
    <location>
        <begin position="32"/>
        <end position="55"/>
    </location>
</feature>
<keyword evidence="1" id="KW-1133">Transmembrane helix</keyword>
<keyword evidence="3" id="KW-1185">Reference proteome</keyword>
<evidence type="ECO:0000313" key="2">
    <source>
        <dbReference type="EMBL" id="QDV71278.1"/>
    </source>
</evidence>
<feature type="transmembrane region" description="Helical" evidence="1">
    <location>
        <begin position="562"/>
        <end position="580"/>
    </location>
</feature>
<feature type="transmembrane region" description="Helical" evidence="1">
    <location>
        <begin position="510"/>
        <end position="529"/>
    </location>
</feature>
<feature type="transmembrane region" description="Helical" evidence="1">
    <location>
        <begin position="100"/>
        <end position="121"/>
    </location>
</feature>
<sequence length="731" mass="80074">MTSRRRKPKTQGDPHPLTPPAVGAAEFSWLRLVYQIAIPALLGLWLCVWVTHILYDGGQTDRSHPRWHLLFSLFFLPDEIFAAWTDGVVSWRGWVDRLRVLMIVTAVTLPSWLLGGQLLRVSGIARRMRGIEVAILGLAIGLSLQATATLMLGLAGWVSYRAAMPILGAIQIAIALALGVHRSIGREQICDTCRQLARPAREHPLAVGLTLIGIALVAIRCLLPSNEFDVLEYHQGAPKQWFQEGRIGFSEQNIYANMPMAAEMQSLAAMSWAGALGIEDAWWWGGLAGKSTMFLYWILAIGATACLSRRWVGGQAACWLVAVACSGLAFAEVTVLGLIEPAVACYFAAALLALAALRHQLATQPAAMFWGGFLAGSALACKYPALLFVCLPVGLLAAWQITRQRSKTPIDLRLLGMFFLGCALTAGPWLAKNAVLAHNPVYPLAAGLLGGYQFSEAKIAQWQAAHAVPTRSLSALVDSLFNIAWGWKSQGAILIPLALIGLLRFKRSPAVRITAAIALFVFAVWWLLTHHLERFLLPTIPLAMLLAGFGIQTMFQQLGRPLASICLTVGILCNLVLLAVSPTLGDPRLLVDTSAIRREGSEPTDSIRIPEHVLWANRNLQSTDGVLLLVGDAAIFNYEVPLRYSTCFNVSDLSEIARLPADQWRGEFEQRGIRYVLVHWGEIERYRSDGNYGFDPTITRELIRAMVDQGGLKPLDTDLDPQRVEVLAVGP</sequence>
<dbReference type="Proteomes" id="UP000315082">
    <property type="component" value="Chromosome"/>
</dbReference>
<evidence type="ECO:0000313" key="3">
    <source>
        <dbReference type="Proteomes" id="UP000315082"/>
    </source>
</evidence>
<dbReference type="OrthoDB" id="9785476at2"/>
<proteinExistence type="predicted"/>
<evidence type="ECO:0000256" key="1">
    <source>
        <dbReference type="SAM" id="Phobius"/>
    </source>
</evidence>
<name>A0A518K0G0_9BACT</name>
<feature type="transmembrane region" description="Helical" evidence="1">
    <location>
        <begin position="281"/>
        <end position="299"/>
    </location>
</feature>
<feature type="transmembrane region" description="Helical" evidence="1">
    <location>
        <begin position="163"/>
        <end position="184"/>
    </location>
</feature>
<feature type="transmembrane region" description="Helical" evidence="1">
    <location>
        <begin position="414"/>
        <end position="431"/>
    </location>
</feature>
<accession>A0A518K0G0</accession>
<dbReference type="KEGG" id="rcf:Poly24_50130"/>
<feature type="transmembrane region" description="Helical" evidence="1">
    <location>
        <begin position="205"/>
        <end position="225"/>
    </location>
</feature>
<feature type="transmembrane region" description="Helical" evidence="1">
    <location>
        <begin position="311"/>
        <end position="330"/>
    </location>
</feature>